<dbReference type="PANTHER" id="PTHR43420:SF44">
    <property type="entry name" value="ACETYLTRANSFERASE YPEA"/>
    <property type="match status" value="1"/>
</dbReference>
<dbReference type="Gene3D" id="3.40.630.30">
    <property type="match status" value="1"/>
</dbReference>
<name>A0ABN2DMZ6_9ACTN</name>
<gene>
    <name evidence="4" type="ORF">GCM10009742_26040</name>
</gene>
<keyword evidence="5" id="KW-1185">Reference proteome</keyword>
<dbReference type="RefSeq" id="WP_344190535.1">
    <property type="nucleotide sequence ID" value="NZ_BAAAND010000004.1"/>
</dbReference>
<dbReference type="Proteomes" id="UP001500190">
    <property type="component" value="Unassembled WGS sequence"/>
</dbReference>
<reference evidence="4 5" key="1">
    <citation type="journal article" date="2019" name="Int. J. Syst. Evol. Microbiol.">
        <title>The Global Catalogue of Microorganisms (GCM) 10K type strain sequencing project: providing services to taxonomists for standard genome sequencing and annotation.</title>
        <authorList>
            <consortium name="The Broad Institute Genomics Platform"/>
            <consortium name="The Broad Institute Genome Sequencing Center for Infectious Disease"/>
            <person name="Wu L."/>
            <person name="Ma J."/>
        </authorList>
    </citation>
    <scope>NUCLEOTIDE SEQUENCE [LARGE SCALE GENOMIC DNA]</scope>
    <source>
        <strain evidence="4 5">JCM 14304</strain>
    </source>
</reference>
<organism evidence="4 5">
    <name type="scientific">Kribbella karoonensis</name>
    <dbReference type="NCBI Taxonomy" id="324851"/>
    <lineage>
        <taxon>Bacteria</taxon>
        <taxon>Bacillati</taxon>
        <taxon>Actinomycetota</taxon>
        <taxon>Actinomycetes</taxon>
        <taxon>Propionibacteriales</taxon>
        <taxon>Kribbellaceae</taxon>
        <taxon>Kribbella</taxon>
    </lineage>
</organism>
<dbReference type="PROSITE" id="PS51186">
    <property type="entry name" value="GNAT"/>
    <property type="match status" value="1"/>
</dbReference>
<dbReference type="PANTHER" id="PTHR43420">
    <property type="entry name" value="ACETYLTRANSFERASE"/>
    <property type="match status" value="1"/>
</dbReference>
<evidence type="ECO:0000259" key="3">
    <source>
        <dbReference type="PROSITE" id="PS51186"/>
    </source>
</evidence>
<accession>A0ABN2DMZ6</accession>
<evidence type="ECO:0000256" key="2">
    <source>
        <dbReference type="ARBA" id="ARBA00023315"/>
    </source>
</evidence>
<evidence type="ECO:0000313" key="4">
    <source>
        <dbReference type="EMBL" id="GAA1580385.1"/>
    </source>
</evidence>
<dbReference type="Pfam" id="PF13508">
    <property type="entry name" value="Acetyltransf_7"/>
    <property type="match status" value="1"/>
</dbReference>
<evidence type="ECO:0000256" key="1">
    <source>
        <dbReference type="ARBA" id="ARBA00022679"/>
    </source>
</evidence>
<comment type="caution">
    <text evidence="4">The sequence shown here is derived from an EMBL/GenBank/DDBJ whole genome shotgun (WGS) entry which is preliminary data.</text>
</comment>
<dbReference type="SUPFAM" id="SSF55729">
    <property type="entry name" value="Acyl-CoA N-acyltransferases (Nat)"/>
    <property type="match status" value="1"/>
</dbReference>
<dbReference type="InterPro" id="IPR050680">
    <property type="entry name" value="YpeA/RimI_acetyltransf"/>
</dbReference>
<protein>
    <recommendedName>
        <fullName evidence="3">N-acetyltransferase domain-containing protein</fullName>
    </recommendedName>
</protein>
<dbReference type="EMBL" id="BAAAND010000004">
    <property type="protein sequence ID" value="GAA1580385.1"/>
    <property type="molecule type" value="Genomic_DNA"/>
</dbReference>
<feature type="domain" description="N-acetyltransferase" evidence="3">
    <location>
        <begin position="99"/>
        <end position="244"/>
    </location>
</feature>
<keyword evidence="2" id="KW-0012">Acyltransferase</keyword>
<dbReference type="InterPro" id="IPR000182">
    <property type="entry name" value="GNAT_dom"/>
</dbReference>
<proteinExistence type="predicted"/>
<keyword evidence="1" id="KW-0808">Transferase</keyword>
<sequence>MVDALLENHLAFLAAHRGDVRRSADAVEVVGESDEFSAWIPLTPSAELPDRVSAVRLVPESGPGWEERLVAAGFKPAEVLVHLVGEALEGEPASASPSVPVAPVEPIASAADAEAFAEVQSAAFLDEGEPDYDWWRQMFAERAVQNYAAPDQSLYLLRVDGDPAAITLVLRTGPVAGVYAVATKPQYRRQGLATRLLAQARRDAAAGRLTLQVAEGSAAERLYLTLGFRPAYRSPHFRRLSEAA</sequence>
<dbReference type="InterPro" id="IPR016181">
    <property type="entry name" value="Acyl_CoA_acyltransferase"/>
</dbReference>
<dbReference type="CDD" id="cd04301">
    <property type="entry name" value="NAT_SF"/>
    <property type="match status" value="1"/>
</dbReference>
<evidence type="ECO:0000313" key="5">
    <source>
        <dbReference type="Proteomes" id="UP001500190"/>
    </source>
</evidence>